<dbReference type="GO" id="GO:0004497">
    <property type="term" value="F:monooxygenase activity"/>
    <property type="evidence" value="ECO:0007669"/>
    <property type="project" value="UniProtKB-KW"/>
</dbReference>
<evidence type="ECO:0000313" key="9">
    <source>
        <dbReference type="Proteomes" id="UP000272400"/>
    </source>
</evidence>
<dbReference type="Proteomes" id="UP000272400">
    <property type="component" value="Unassembled WGS sequence"/>
</dbReference>
<keyword evidence="9" id="KW-1185">Reference proteome</keyword>
<evidence type="ECO:0000256" key="4">
    <source>
        <dbReference type="ARBA" id="ARBA00023002"/>
    </source>
</evidence>
<dbReference type="Gene3D" id="1.10.630.10">
    <property type="entry name" value="Cytochrome P450"/>
    <property type="match status" value="1"/>
</dbReference>
<dbReference type="CDD" id="cd20625">
    <property type="entry name" value="CYP164-like"/>
    <property type="match status" value="1"/>
</dbReference>
<dbReference type="PANTHER" id="PTHR46696:SF1">
    <property type="entry name" value="CYTOCHROME P450 YJIB-RELATED"/>
    <property type="match status" value="1"/>
</dbReference>
<dbReference type="RefSeq" id="WP_123667887.1">
    <property type="nucleotide sequence ID" value="NZ_RJKE01000001.1"/>
</dbReference>
<dbReference type="Pfam" id="PF00067">
    <property type="entry name" value="p450"/>
    <property type="match status" value="2"/>
</dbReference>
<keyword evidence="4 7" id="KW-0560">Oxidoreductase</keyword>
<dbReference type="FunFam" id="1.10.630.10:FF:000018">
    <property type="entry name" value="Cytochrome P450 monooxygenase"/>
    <property type="match status" value="1"/>
</dbReference>
<evidence type="ECO:0000256" key="1">
    <source>
        <dbReference type="ARBA" id="ARBA00010617"/>
    </source>
</evidence>
<reference evidence="8 9" key="1">
    <citation type="submission" date="2018-11" db="EMBL/GenBank/DDBJ databases">
        <title>Sequencing the genomes of 1000 actinobacteria strains.</title>
        <authorList>
            <person name="Klenk H.-P."/>
        </authorList>
    </citation>
    <scope>NUCLEOTIDE SEQUENCE [LARGE SCALE GENOMIC DNA]</scope>
    <source>
        <strain evidence="8 9">DSM 44254</strain>
    </source>
</reference>
<keyword evidence="3 7" id="KW-0479">Metal-binding</keyword>
<comment type="caution">
    <text evidence="8">The sequence shown here is derived from an EMBL/GenBank/DDBJ whole genome shotgun (WGS) entry which is preliminary data.</text>
</comment>
<comment type="similarity">
    <text evidence="1 7">Belongs to the cytochrome P450 family.</text>
</comment>
<dbReference type="GO" id="GO:0020037">
    <property type="term" value="F:heme binding"/>
    <property type="evidence" value="ECO:0007669"/>
    <property type="project" value="InterPro"/>
</dbReference>
<dbReference type="InterPro" id="IPR017972">
    <property type="entry name" value="Cyt_P450_CS"/>
</dbReference>
<dbReference type="GO" id="GO:0005506">
    <property type="term" value="F:iron ion binding"/>
    <property type="evidence" value="ECO:0007669"/>
    <property type="project" value="InterPro"/>
</dbReference>
<keyword evidence="5 7" id="KW-0408">Iron</keyword>
<dbReference type="PRINTS" id="PR00359">
    <property type="entry name" value="BP450"/>
</dbReference>
<sequence>MTTADSLLRAIADPANRADPYPLYDELRRTPVVRQADGVYTVSTYWEVRSLLNDPRISSETRPPVVGTPGPSKSFLRLDPAEHDRVRRIVTRPFGPPHTPRRVFEMQADMAATVGRLLDGFAGKDRVDIVDEFAYPFPISVICRLFGVPIEDEPRFHLWTESLLGNADLGTGETPDPHLMDGETAKIEMAGYLAELFDRHRREPSGDMFSALATDDSPDGRLTPPELVANAFLLLIAGHETTVNLITNGVLTLLRHPEALKRLRDDPGLALPMVEELLRFEPPVQYLPNRRTLDEVEVAGTVIPKNTDVNLMLAAANRDPRRFDDPGRFVPDRPDVQHLGFGNGIHYCFGAPLARLETRLALTEFARRLKDPELVADPPPYRPNPVLRGPRHLEVSFSAMQD</sequence>
<dbReference type="GO" id="GO:0016705">
    <property type="term" value="F:oxidoreductase activity, acting on paired donors, with incorporation or reduction of molecular oxygen"/>
    <property type="evidence" value="ECO:0007669"/>
    <property type="project" value="InterPro"/>
</dbReference>
<proteinExistence type="inferred from homology"/>
<organism evidence="8 9">
    <name type="scientific">Actinocorallia herbida</name>
    <dbReference type="NCBI Taxonomy" id="58109"/>
    <lineage>
        <taxon>Bacteria</taxon>
        <taxon>Bacillati</taxon>
        <taxon>Actinomycetota</taxon>
        <taxon>Actinomycetes</taxon>
        <taxon>Streptosporangiales</taxon>
        <taxon>Thermomonosporaceae</taxon>
        <taxon>Actinocorallia</taxon>
    </lineage>
</organism>
<evidence type="ECO:0000256" key="5">
    <source>
        <dbReference type="ARBA" id="ARBA00023004"/>
    </source>
</evidence>
<dbReference type="OrthoDB" id="4133219at2"/>
<dbReference type="AlphaFoldDB" id="A0A3N1D570"/>
<evidence type="ECO:0000256" key="6">
    <source>
        <dbReference type="ARBA" id="ARBA00023033"/>
    </source>
</evidence>
<dbReference type="EMBL" id="RJKE01000001">
    <property type="protein sequence ID" value="ROO88677.1"/>
    <property type="molecule type" value="Genomic_DNA"/>
</dbReference>
<dbReference type="InterPro" id="IPR036396">
    <property type="entry name" value="Cyt_P450_sf"/>
</dbReference>
<dbReference type="PANTHER" id="PTHR46696">
    <property type="entry name" value="P450, PUTATIVE (EUROFUNG)-RELATED"/>
    <property type="match status" value="1"/>
</dbReference>
<accession>A0A3N1D570</accession>
<name>A0A3N1D570_9ACTN</name>
<evidence type="ECO:0000256" key="2">
    <source>
        <dbReference type="ARBA" id="ARBA00022617"/>
    </source>
</evidence>
<dbReference type="PROSITE" id="PS00086">
    <property type="entry name" value="CYTOCHROME_P450"/>
    <property type="match status" value="1"/>
</dbReference>
<evidence type="ECO:0000313" key="8">
    <source>
        <dbReference type="EMBL" id="ROO88677.1"/>
    </source>
</evidence>
<evidence type="ECO:0000256" key="7">
    <source>
        <dbReference type="RuleBase" id="RU000461"/>
    </source>
</evidence>
<keyword evidence="2 7" id="KW-0349">Heme</keyword>
<dbReference type="InterPro" id="IPR001128">
    <property type="entry name" value="Cyt_P450"/>
</dbReference>
<keyword evidence="6 7" id="KW-0503">Monooxygenase</keyword>
<dbReference type="SUPFAM" id="SSF48264">
    <property type="entry name" value="Cytochrome P450"/>
    <property type="match status" value="1"/>
</dbReference>
<dbReference type="PRINTS" id="PR00385">
    <property type="entry name" value="P450"/>
</dbReference>
<gene>
    <name evidence="8" type="ORF">EDD29_6351</name>
</gene>
<protein>
    <submittedName>
        <fullName evidence="8">Cytochrome P450</fullName>
    </submittedName>
</protein>
<dbReference type="InterPro" id="IPR002397">
    <property type="entry name" value="Cyt_P450_B"/>
</dbReference>
<evidence type="ECO:0000256" key="3">
    <source>
        <dbReference type="ARBA" id="ARBA00022723"/>
    </source>
</evidence>